<proteinExistence type="predicted"/>
<dbReference type="Proteomes" id="UP000269396">
    <property type="component" value="Unassembled WGS sequence"/>
</dbReference>
<reference evidence="1 2" key="1">
    <citation type="submission" date="2018-11" db="EMBL/GenBank/DDBJ databases">
        <authorList>
            <consortium name="Pathogen Informatics"/>
        </authorList>
    </citation>
    <scope>NUCLEOTIDE SEQUENCE [LARGE SCALE GENOMIC DNA]</scope>
    <source>
        <strain>Denwood</strain>
        <strain evidence="2">Zambia</strain>
    </source>
</reference>
<evidence type="ECO:0000313" key="2">
    <source>
        <dbReference type="Proteomes" id="UP000269396"/>
    </source>
</evidence>
<name>A0A183NT50_9TREM</name>
<gene>
    <name evidence="1" type="ORF">SMTD_LOCUS5286</name>
</gene>
<accession>A0A183NT50</accession>
<dbReference type="AlphaFoldDB" id="A0A183NT50"/>
<dbReference type="EMBL" id="UZAL01026956">
    <property type="protein sequence ID" value="VDP27954.1"/>
    <property type="molecule type" value="Genomic_DNA"/>
</dbReference>
<sequence length="42" mass="5085">MCVSPYLGLTSWMYLHLKVHVLSRTRNQYHSFQTLLHYPLSY</sequence>
<evidence type="ECO:0000313" key="1">
    <source>
        <dbReference type="EMBL" id="VDP27954.1"/>
    </source>
</evidence>
<organism evidence="1 2">
    <name type="scientific">Schistosoma mattheei</name>
    <dbReference type="NCBI Taxonomy" id="31246"/>
    <lineage>
        <taxon>Eukaryota</taxon>
        <taxon>Metazoa</taxon>
        <taxon>Spiralia</taxon>
        <taxon>Lophotrochozoa</taxon>
        <taxon>Platyhelminthes</taxon>
        <taxon>Trematoda</taxon>
        <taxon>Digenea</taxon>
        <taxon>Strigeidida</taxon>
        <taxon>Schistosomatoidea</taxon>
        <taxon>Schistosomatidae</taxon>
        <taxon>Schistosoma</taxon>
    </lineage>
</organism>
<keyword evidence="2" id="KW-1185">Reference proteome</keyword>
<protein>
    <submittedName>
        <fullName evidence="1">Uncharacterized protein</fullName>
    </submittedName>
</protein>